<accession>A0A6C0L1W5</accession>
<dbReference type="AlphaFoldDB" id="A0A6C0L1W5"/>
<organism evidence="1">
    <name type="scientific">viral metagenome</name>
    <dbReference type="NCBI Taxonomy" id="1070528"/>
    <lineage>
        <taxon>unclassified sequences</taxon>
        <taxon>metagenomes</taxon>
        <taxon>organismal metagenomes</taxon>
    </lineage>
</organism>
<reference evidence="1" key="1">
    <citation type="journal article" date="2020" name="Nature">
        <title>Giant virus diversity and host interactions through global metagenomics.</title>
        <authorList>
            <person name="Schulz F."/>
            <person name="Roux S."/>
            <person name="Paez-Espino D."/>
            <person name="Jungbluth S."/>
            <person name="Walsh D.A."/>
            <person name="Denef V.J."/>
            <person name="McMahon K.D."/>
            <person name="Konstantinidis K.T."/>
            <person name="Eloe-Fadrosh E.A."/>
            <person name="Kyrpides N.C."/>
            <person name="Woyke T."/>
        </authorList>
    </citation>
    <scope>NUCLEOTIDE SEQUENCE</scope>
    <source>
        <strain evidence="1">GVMAG-S-ERX555907-63</strain>
    </source>
</reference>
<protein>
    <submittedName>
        <fullName evidence="1">Uncharacterized protein</fullName>
    </submittedName>
</protein>
<dbReference type="EMBL" id="MN741019">
    <property type="protein sequence ID" value="QHU22867.1"/>
    <property type="molecule type" value="Genomic_DNA"/>
</dbReference>
<proteinExistence type="predicted"/>
<evidence type="ECO:0000313" key="1">
    <source>
        <dbReference type="EMBL" id="QHU22867.1"/>
    </source>
</evidence>
<name>A0A6C0L1W5_9ZZZZ</name>
<sequence length="86" mass="10132">MPILPDEIIFHIKSFLIKCQNCNSYFDEKSSNICVSCKRAWCIHCCKICPKYIGFYYHQLFIMTCHKCLIEYKLPTTNTYGLSGDY</sequence>